<evidence type="ECO:0000256" key="3">
    <source>
        <dbReference type="ARBA" id="ARBA00005043"/>
    </source>
</evidence>
<dbReference type="SUPFAM" id="SSF69322">
    <property type="entry name" value="Tricorn protease domain 2"/>
    <property type="match status" value="1"/>
</dbReference>
<feature type="domain" description="ELP1 N-terminal second beta-propeller" evidence="13">
    <location>
        <begin position="393"/>
        <end position="460"/>
    </location>
</feature>
<dbReference type="GO" id="GO:0000049">
    <property type="term" value="F:tRNA binding"/>
    <property type="evidence" value="ECO:0007669"/>
    <property type="project" value="TreeGrafter"/>
</dbReference>
<proteinExistence type="inferred from homology"/>
<reference evidence="14 15" key="1">
    <citation type="journal article" date="2020" name="Nature">
        <title>Six reference-quality genomes reveal evolution of bat adaptations.</title>
        <authorList>
            <person name="Jebb D."/>
            <person name="Huang Z."/>
            <person name="Pippel M."/>
            <person name="Hughes G.M."/>
            <person name="Lavrichenko K."/>
            <person name="Devanna P."/>
            <person name="Winkler S."/>
            <person name="Jermiin L.S."/>
            <person name="Skirmuntt E.C."/>
            <person name="Katzourakis A."/>
            <person name="Burkitt-Gray L."/>
            <person name="Ray D.A."/>
            <person name="Sullivan K.A.M."/>
            <person name="Roscito J.G."/>
            <person name="Kirilenko B.M."/>
            <person name="Davalos L.M."/>
            <person name="Corthals A.P."/>
            <person name="Power M.L."/>
            <person name="Jones G."/>
            <person name="Ransome R.D."/>
            <person name="Dechmann D.K.N."/>
            <person name="Locatelli A.G."/>
            <person name="Puechmaille S.J."/>
            <person name="Fedrigo O."/>
            <person name="Jarvis E.D."/>
            <person name="Hiller M."/>
            <person name="Vernes S.C."/>
            <person name="Myers E.W."/>
            <person name="Teeling E.C."/>
        </authorList>
    </citation>
    <scope>NUCLEOTIDE SEQUENCE [LARGE SCALE GENOMIC DNA]</scope>
    <source>
        <strain evidence="14">Bat1K_MPI-CBG_1</strain>
    </source>
</reference>
<dbReference type="PANTHER" id="PTHR12747">
    <property type="entry name" value="ELONGATOR COMPLEX PROTEIN 1"/>
    <property type="match status" value="1"/>
</dbReference>
<organism evidence="14 15">
    <name type="scientific">Phyllostomus discolor</name>
    <name type="common">pale spear-nosed bat</name>
    <dbReference type="NCBI Taxonomy" id="89673"/>
    <lineage>
        <taxon>Eukaryota</taxon>
        <taxon>Metazoa</taxon>
        <taxon>Chordata</taxon>
        <taxon>Craniata</taxon>
        <taxon>Vertebrata</taxon>
        <taxon>Euteleostomi</taxon>
        <taxon>Mammalia</taxon>
        <taxon>Eutheria</taxon>
        <taxon>Laurasiatheria</taxon>
        <taxon>Chiroptera</taxon>
        <taxon>Yangochiroptera</taxon>
        <taxon>Phyllostomidae</taxon>
        <taxon>Phyllostominae</taxon>
        <taxon>Phyllostomus</taxon>
    </lineage>
</organism>
<dbReference type="UniPathway" id="UPA00988"/>
<comment type="subunit">
    <text evidence="11">Homodimer; dimerization promotes ELP1 stability and elongator complex formation. Component of the elongator complex which consists of ELP1, ELP2, ELP3, ELP4, ELP5 and ELP6. Interacts preferentially with MAP3K14/NIK followed by IKK-alpha and IKK-beta.</text>
</comment>
<evidence type="ECO:0000256" key="8">
    <source>
        <dbReference type="ARBA" id="ARBA00023242"/>
    </source>
</evidence>
<evidence type="ECO:0000256" key="5">
    <source>
        <dbReference type="ARBA" id="ARBA00022490"/>
    </source>
</evidence>
<dbReference type="Proteomes" id="UP000664940">
    <property type="component" value="Unassembled WGS sequence"/>
</dbReference>
<keyword evidence="8" id="KW-0539">Nucleus</keyword>
<dbReference type="EMBL" id="JABVXQ010000002">
    <property type="protein sequence ID" value="KAF6124106.1"/>
    <property type="molecule type" value="Genomic_DNA"/>
</dbReference>
<dbReference type="FunFam" id="2.130.10.10:FF:000737">
    <property type="entry name" value="Elongator complex protein 1"/>
    <property type="match status" value="1"/>
</dbReference>
<dbReference type="GO" id="GO:0005829">
    <property type="term" value="C:cytosol"/>
    <property type="evidence" value="ECO:0007669"/>
    <property type="project" value="TreeGrafter"/>
</dbReference>
<evidence type="ECO:0000313" key="15">
    <source>
        <dbReference type="Proteomes" id="UP000664940"/>
    </source>
</evidence>
<accession>A0A834ENV1</accession>
<dbReference type="GO" id="GO:0005634">
    <property type="term" value="C:nucleus"/>
    <property type="evidence" value="ECO:0007669"/>
    <property type="project" value="UniProtKB-SubCell"/>
</dbReference>
<evidence type="ECO:0000256" key="2">
    <source>
        <dbReference type="ARBA" id="ARBA00004496"/>
    </source>
</evidence>
<dbReference type="InterPro" id="IPR056165">
    <property type="entry name" value="Beta-prop_ELP1_2nd"/>
</dbReference>
<dbReference type="Gene3D" id="2.130.10.10">
    <property type="entry name" value="YVTN repeat-like/Quinoprotein amine dehydrogenase"/>
    <property type="match status" value="1"/>
</dbReference>
<dbReference type="GO" id="GO:0033588">
    <property type="term" value="C:elongator holoenzyme complex"/>
    <property type="evidence" value="ECO:0007669"/>
    <property type="project" value="InterPro"/>
</dbReference>
<evidence type="ECO:0000256" key="10">
    <source>
        <dbReference type="ARBA" id="ARBA00032958"/>
    </source>
</evidence>
<evidence type="ECO:0000313" key="14">
    <source>
        <dbReference type="EMBL" id="KAF6124106.1"/>
    </source>
</evidence>
<feature type="domain" description="ELP1 first N-terminal beta-propeller" evidence="12">
    <location>
        <begin position="1"/>
        <end position="353"/>
    </location>
</feature>
<dbReference type="InterPro" id="IPR056164">
    <property type="entry name" value="Beta-prop_ELP1_1st"/>
</dbReference>
<keyword evidence="7" id="KW-0819">tRNA processing</keyword>
<evidence type="ECO:0000256" key="6">
    <source>
        <dbReference type="ARBA" id="ARBA00022553"/>
    </source>
</evidence>
<sequence length="487" mass="54243">MRNLKLLRTREFRNIQAPGKPQCFSLRTEQGTVLIGSERGLLEVVPATREVRNEVPLVAEGFLPEDGSGCVVGIQDLLDQESVCVATASGDVILCNLNTHQLECVGSVASGISVMSWSPDQELLLLATGQQTLIMMTKDFEPIMEKQIHQGDFGESKFVTVGWGQKETQFHGSEGRQAAFQMPMLEPALPWDDHRPRVTWRGDGQFFAVSVVCPETGARKVRVWNREFALQSTSEPVAGLGPALAWKPSGSLIASSQDKPNQQDIVFFEKNGLLHGQFPLPFIKDEVKVNDLLWNADSTVLAVWLEDLQREENSAPKTYVQLWTVGNYHWYLKQCLPFSACGKSKIVSLMWDPVTPYRLHILCQGWHYLCYDWHWTTDRSLGDSSSDMANVAVIDGHRVLVTVFRQSVVPPPMYTYRLLLPQPVNQVTFSAHPQKSNDLAVLDASNQISVYKCGDSPSADPTVKLGAVGESGFTVSLGTPHLEKRYE</sequence>
<evidence type="ECO:0000256" key="11">
    <source>
        <dbReference type="ARBA" id="ARBA00064900"/>
    </source>
</evidence>
<keyword evidence="5" id="KW-0963">Cytoplasm</keyword>
<gene>
    <name evidence="14" type="ORF">HJG60_004408</name>
</gene>
<dbReference type="PANTHER" id="PTHR12747:SF0">
    <property type="entry name" value="ELONGATOR COMPLEX PROTEIN 1"/>
    <property type="match status" value="1"/>
</dbReference>
<evidence type="ECO:0000259" key="13">
    <source>
        <dbReference type="Pfam" id="PF23797"/>
    </source>
</evidence>
<comment type="pathway">
    <text evidence="3">tRNA modification; 5-methoxycarbonylmethyl-2-thiouridine-tRNA biosynthesis.</text>
</comment>
<dbReference type="AlphaFoldDB" id="A0A834ENV1"/>
<dbReference type="InterPro" id="IPR015943">
    <property type="entry name" value="WD40/YVTN_repeat-like_dom_sf"/>
</dbReference>
<keyword evidence="6" id="KW-0597">Phosphoprotein</keyword>
<comment type="caution">
    <text evidence="14">The sequence shown here is derived from an EMBL/GenBank/DDBJ whole genome shotgun (WGS) entry which is preliminary data.</text>
</comment>
<comment type="similarity">
    <text evidence="4">Belongs to the ELP1/IKA1 family.</text>
</comment>
<dbReference type="Pfam" id="PF04762">
    <property type="entry name" value="Beta-prop_ELP1_1st"/>
    <property type="match status" value="1"/>
</dbReference>
<protein>
    <recommendedName>
        <fullName evidence="9">Elongator complex protein 1</fullName>
    </recommendedName>
    <alternativeName>
        <fullName evidence="10">IkappaB kinase complex-associated protein</fullName>
    </alternativeName>
</protein>
<dbReference type="Pfam" id="PF23797">
    <property type="entry name" value="Beta-prop_ELP1_2nd"/>
    <property type="match status" value="1"/>
</dbReference>
<dbReference type="GO" id="GO:0002926">
    <property type="term" value="P:tRNA wobble base 5-methoxycarbonylmethyl-2-thiouridinylation"/>
    <property type="evidence" value="ECO:0007669"/>
    <property type="project" value="TreeGrafter"/>
</dbReference>
<evidence type="ECO:0000256" key="9">
    <source>
        <dbReference type="ARBA" id="ARBA00029535"/>
    </source>
</evidence>
<name>A0A834ENV1_9CHIR</name>
<evidence type="ECO:0000256" key="4">
    <source>
        <dbReference type="ARBA" id="ARBA00006086"/>
    </source>
</evidence>
<dbReference type="InterPro" id="IPR006849">
    <property type="entry name" value="Elp1"/>
</dbReference>
<comment type="subcellular location">
    <subcellularLocation>
        <location evidence="2">Cytoplasm</location>
    </subcellularLocation>
    <subcellularLocation>
        <location evidence="1">Nucleus</location>
    </subcellularLocation>
</comment>
<evidence type="ECO:0000256" key="1">
    <source>
        <dbReference type="ARBA" id="ARBA00004123"/>
    </source>
</evidence>
<evidence type="ECO:0000259" key="12">
    <source>
        <dbReference type="Pfam" id="PF04762"/>
    </source>
</evidence>
<evidence type="ECO:0000256" key="7">
    <source>
        <dbReference type="ARBA" id="ARBA00022694"/>
    </source>
</evidence>